<evidence type="ECO:0000313" key="1">
    <source>
        <dbReference type="EMBL" id="PON61478.1"/>
    </source>
</evidence>
<sequence length="56" mass="6075">RSWLVKNPGGPMSRGRALFNFFKGPTRPAHPLKSVMGGPAYPDLTISPPITLTLDI</sequence>
<gene>
    <name evidence="1" type="ORF">PanWU01x14_145980</name>
</gene>
<reference evidence="2" key="1">
    <citation type="submission" date="2016-06" db="EMBL/GenBank/DDBJ databases">
        <title>Parallel loss of symbiosis genes in relatives of nitrogen-fixing non-legume Parasponia.</title>
        <authorList>
            <person name="Van Velzen R."/>
            <person name="Holmer R."/>
            <person name="Bu F."/>
            <person name="Rutten L."/>
            <person name="Van Zeijl A."/>
            <person name="Liu W."/>
            <person name="Santuari L."/>
            <person name="Cao Q."/>
            <person name="Sharma T."/>
            <person name="Shen D."/>
            <person name="Roswanjaya Y."/>
            <person name="Wardhani T."/>
            <person name="Kalhor M.S."/>
            <person name="Jansen J."/>
            <person name="Van den Hoogen J."/>
            <person name="Gungor B."/>
            <person name="Hartog M."/>
            <person name="Hontelez J."/>
            <person name="Verver J."/>
            <person name="Yang W.-C."/>
            <person name="Schijlen E."/>
            <person name="Repin R."/>
            <person name="Schilthuizen M."/>
            <person name="Schranz E."/>
            <person name="Heidstra R."/>
            <person name="Miyata K."/>
            <person name="Fedorova E."/>
            <person name="Kohlen W."/>
            <person name="Bisseling T."/>
            <person name="Smit S."/>
            <person name="Geurts R."/>
        </authorList>
    </citation>
    <scope>NUCLEOTIDE SEQUENCE [LARGE SCALE GENOMIC DNA]</scope>
    <source>
        <strain evidence="2">cv. WU1-14</strain>
    </source>
</reference>
<proteinExistence type="predicted"/>
<keyword evidence="2" id="KW-1185">Reference proteome</keyword>
<comment type="caution">
    <text evidence="1">The sequence shown here is derived from an EMBL/GenBank/DDBJ whole genome shotgun (WGS) entry which is preliminary data.</text>
</comment>
<organism evidence="1 2">
    <name type="scientific">Parasponia andersonii</name>
    <name type="common">Sponia andersonii</name>
    <dbReference type="NCBI Taxonomy" id="3476"/>
    <lineage>
        <taxon>Eukaryota</taxon>
        <taxon>Viridiplantae</taxon>
        <taxon>Streptophyta</taxon>
        <taxon>Embryophyta</taxon>
        <taxon>Tracheophyta</taxon>
        <taxon>Spermatophyta</taxon>
        <taxon>Magnoliopsida</taxon>
        <taxon>eudicotyledons</taxon>
        <taxon>Gunneridae</taxon>
        <taxon>Pentapetalae</taxon>
        <taxon>rosids</taxon>
        <taxon>fabids</taxon>
        <taxon>Rosales</taxon>
        <taxon>Cannabaceae</taxon>
        <taxon>Parasponia</taxon>
    </lineage>
</organism>
<name>A0A2P5CK99_PARAD</name>
<dbReference type="AlphaFoldDB" id="A0A2P5CK99"/>
<dbReference type="Proteomes" id="UP000237105">
    <property type="component" value="Unassembled WGS sequence"/>
</dbReference>
<dbReference type="EMBL" id="JXTB01000121">
    <property type="protein sequence ID" value="PON61478.1"/>
    <property type="molecule type" value="Genomic_DNA"/>
</dbReference>
<feature type="non-terminal residue" evidence="1">
    <location>
        <position position="1"/>
    </location>
</feature>
<evidence type="ECO:0000313" key="2">
    <source>
        <dbReference type="Proteomes" id="UP000237105"/>
    </source>
</evidence>
<protein>
    <submittedName>
        <fullName evidence="1">Uncharacterized protein</fullName>
    </submittedName>
</protein>
<accession>A0A2P5CK99</accession>